<reference evidence="2 3" key="1">
    <citation type="submission" date="2023-05" db="EMBL/GenBank/DDBJ databases">
        <title>Flavobacterium sedimenti sp. nov., isolated from the sediment.</title>
        <authorList>
            <person name="Wu N."/>
        </authorList>
    </citation>
    <scope>NUCLEOTIDE SEQUENCE [LARGE SCALE GENOMIC DNA]</scope>
    <source>
        <strain evidence="2 3">YZ-48</strain>
    </source>
</reference>
<gene>
    <name evidence="2" type="ORF">QHT84_07485</name>
</gene>
<name>A0ABT6XQ90_9FLAO</name>
<evidence type="ECO:0008006" key="4">
    <source>
        <dbReference type="Google" id="ProtNLM"/>
    </source>
</evidence>
<sequence>MKKILQMWPLFLFIFIIDRLMFLPGRMNGEWEYVSGTYLGDTIAFEDNISILNNINIEIQKNRQFDTFYLVGCYFGQLYLLNKNTLEFTRYVRYQ</sequence>
<accession>A0ABT6XQ90</accession>
<evidence type="ECO:0000313" key="3">
    <source>
        <dbReference type="Proteomes" id="UP001230035"/>
    </source>
</evidence>
<keyword evidence="1" id="KW-0472">Membrane</keyword>
<comment type="caution">
    <text evidence="2">The sequence shown here is derived from an EMBL/GenBank/DDBJ whole genome shotgun (WGS) entry which is preliminary data.</text>
</comment>
<keyword evidence="1" id="KW-0812">Transmembrane</keyword>
<keyword evidence="3" id="KW-1185">Reference proteome</keyword>
<dbReference type="Proteomes" id="UP001230035">
    <property type="component" value="Unassembled WGS sequence"/>
</dbReference>
<dbReference type="RefSeq" id="WP_283238935.1">
    <property type="nucleotide sequence ID" value="NZ_JASGBP010000003.1"/>
</dbReference>
<protein>
    <recommendedName>
        <fullName evidence="4">DUF2147 domain-containing protein</fullName>
    </recommendedName>
</protein>
<dbReference type="EMBL" id="JASGBP010000003">
    <property type="protein sequence ID" value="MDI9257255.1"/>
    <property type="molecule type" value="Genomic_DNA"/>
</dbReference>
<feature type="transmembrane region" description="Helical" evidence="1">
    <location>
        <begin position="6"/>
        <end position="23"/>
    </location>
</feature>
<keyword evidence="1" id="KW-1133">Transmembrane helix</keyword>
<evidence type="ECO:0000313" key="2">
    <source>
        <dbReference type="EMBL" id="MDI9257255.1"/>
    </source>
</evidence>
<proteinExistence type="predicted"/>
<evidence type="ECO:0000256" key="1">
    <source>
        <dbReference type="SAM" id="Phobius"/>
    </source>
</evidence>
<organism evidence="2 3">
    <name type="scientific">Flavobacterium sedimenticola</name>
    <dbReference type="NCBI Taxonomy" id="3043286"/>
    <lineage>
        <taxon>Bacteria</taxon>
        <taxon>Pseudomonadati</taxon>
        <taxon>Bacteroidota</taxon>
        <taxon>Flavobacteriia</taxon>
        <taxon>Flavobacteriales</taxon>
        <taxon>Flavobacteriaceae</taxon>
        <taxon>Flavobacterium</taxon>
    </lineage>
</organism>